<evidence type="ECO:0000313" key="1">
    <source>
        <dbReference type="EMBL" id="MBE9068141.1"/>
    </source>
</evidence>
<dbReference type="InterPro" id="IPR036663">
    <property type="entry name" value="Fumarylacetoacetase_C_sf"/>
</dbReference>
<gene>
    <name evidence="1" type="ORF">IQ260_15925</name>
</gene>
<evidence type="ECO:0000313" key="2">
    <source>
        <dbReference type="Proteomes" id="UP000615026"/>
    </source>
</evidence>
<dbReference type="PANTHER" id="PTHR30143">
    <property type="entry name" value="ACID HYDRATASE"/>
    <property type="match status" value="1"/>
</dbReference>
<reference evidence="1" key="1">
    <citation type="submission" date="2020-10" db="EMBL/GenBank/DDBJ databases">
        <authorList>
            <person name="Castelo-Branco R."/>
            <person name="Eusebio N."/>
            <person name="Adriana R."/>
            <person name="Vieira A."/>
            <person name="Brugerolle De Fraissinette N."/>
            <person name="Rezende De Castro R."/>
            <person name="Schneider M.P."/>
            <person name="Vasconcelos V."/>
            <person name="Leao P.N."/>
        </authorList>
    </citation>
    <scope>NUCLEOTIDE SEQUENCE</scope>
    <source>
        <strain evidence="1">LEGE 11479</strain>
    </source>
</reference>
<dbReference type="Proteomes" id="UP000615026">
    <property type="component" value="Unassembled WGS sequence"/>
</dbReference>
<dbReference type="SUPFAM" id="SSF56529">
    <property type="entry name" value="FAH"/>
    <property type="match status" value="1"/>
</dbReference>
<dbReference type="AlphaFoldDB" id="A0A928ZVD5"/>
<organism evidence="1 2">
    <name type="scientific">Leptolyngbya cf. ectocarpi LEGE 11479</name>
    <dbReference type="NCBI Taxonomy" id="1828722"/>
    <lineage>
        <taxon>Bacteria</taxon>
        <taxon>Bacillati</taxon>
        <taxon>Cyanobacteriota</taxon>
        <taxon>Cyanophyceae</taxon>
        <taxon>Leptolyngbyales</taxon>
        <taxon>Leptolyngbyaceae</taxon>
        <taxon>Leptolyngbya group</taxon>
        <taxon>Leptolyngbya</taxon>
    </lineage>
</organism>
<keyword evidence="2" id="KW-1185">Reference proteome</keyword>
<dbReference type="EMBL" id="JADEXP010000143">
    <property type="protein sequence ID" value="MBE9068141.1"/>
    <property type="molecule type" value="Genomic_DNA"/>
</dbReference>
<proteinExistence type="predicted"/>
<dbReference type="Gene3D" id="3.90.850.10">
    <property type="entry name" value="Fumarylacetoacetase-like, C-terminal domain"/>
    <property type="match status" value="1"/>
</dbReference>
<dbReference type="PANTHER" id="PTHR30143:SF0">
    <property type="entry name" value="2-KETO-4-PENTENOATE HYDRATASE"/>
    <property type="match status" value="1"/>
</dbReference>
<comment type="caution">
    <text evidence="1">The sequence shown here is derived from an EMBL/GenBank/DDBJ whole genome shotgun (WGS) entry which is preliminary data.</text>
</comment>
<name>A0A928ZVD5_LEPEC</name>
<accession>A0A928ZVD5</accession>
<dbReference type="RefSeq" id="WP_193994090.1">
    <property type="nucleotide sequence ID" value="NZ_JADEXP010000143.1"/>
</dbReference>
<dbReference type="GO" id="GO:0008684">
    <property type="term" value="F:2-oxopent-4-enoate hydratase activity"/>
    <property type="evidence" value="ECO:0007669"/>
    <property type="project" value="TreeGrafter"/>
</dbReference>
<dbReference type="InterPro" id="IPR050772">
    <property type="entry name" value="Hydratase-Decarb/MhpD_sf"/>
</dbReference>
<protein>
    <submittedName>
        <fullName evidence="1">Hydratase</fullName>
    </submittedName>
</protein>
<sequence length="319" mass="34070">MKHWRWLQGIGLGLLMAGGATAIQAAAAPLPKPLRPLRLAQSYTDLVAVSLFQHYTAGYPAPVLTDGLSSRQIDSVQVTFVRRLINNAGDSGSVVGYKVALTNPQAQAQLGVTHPLYGFLLENMLLDDGATLPLRFGSRPHAEGDLMVRVGSADINQAETDLELLAGLDAVVPFLELPDLIYEENALVNAGALVAVNMGARYGIVGDPVELDPDTSGLEQLANIRVVLNNARGQFLAEGNSTDLLGHPINAVRWLRDTLQTQGVALRPGDLLSLGSMTSLVSLESGTDITGIEARYFGLESTERSTDLEVSFDVPDEDS</sequence>
<dbReference type="GO" id="GO:0005737">
    <property type="term" value="C:cytoplasm"/>
    <property type="evidence" value="ECO:0007669"/>
    <property type="project" value="TreeGrafter"/>
</dbReference>